<dbReference type="InterPro" id="IPR036259">
    <property type="entry name" value="MFS_trans_sf"/>
</dbReference>
<evidence type="ECO:0000313" key="9">
    <source>
        <dbReference type="EMBL" id="MFC5922236.1"/>
    </source>
</evidence>
<evidence type="ECO:0000256" key="5">
    <source>
        <dbReference type="ARBA" id="ARBA00022989"/>
    </source>
</evidence>
<dbReference type="InterPro" id="IPR050171">
    <property type="entry name" value="MFS_Transporters"/>
</dbReference>
<sequence length="431" mass="43433">MHTIAGGRGRWRSVSPLPPPGRLRTLALATLANTVGTGLWVTGVALYLTRVVGLSPTKVGLGLTLAGLVGLTASVPLGALADRRDPRALRAVLQVGQAVVASAYLLVDSFPVFLVVATLDALLVSGNLAVRAALIAAVAGPEGRVQAFATLRAVANLGIAVGAGLAGFALAADTGWAYRLLVVGNVATYLVSAALVRRLPAYPPTRRPVRQGPGRALRDGPFLAVAGASAVLSLHSVALTLVLPLWVLARTDAPPVTMSAVLLVNTLLTVLLAVRLSRGAQHATPAAATMRRAGLVLAAGMLLWAAIGAAPTPVAVGLLLGATAVYTVGDLWHMGAGAALAYDLAAPDALGAYQGVDGLLGGLARAAAPALLTWLVLGGGTAGWLVLAGLLAVTGLAVPPLTRHALASRVDGPPAGQSVDRARDQPISSST</sequence>
<feature type="transmembrane region" description="Helical" evidence="8">
    <location>
        <begin position="60"/>
        <end position="81"/>
    </location>
</feature>
<reference evidence="10" key="1">
    <citation type="journal article" date="2019" name="Int. J. Syst. Evol. Microbiol.">
        <title>The Global Catalogue of Microorganisms (GCM) 10K type strain sequencing project: providing services to taxonomists for standard genome sequencing and annotation.</title>
        <authorList>
            <consortium name="The Broad Institute Genomics Platform"/>
            <consortium name="The Broad Institute Genome Sequencing Center for Infectious Disease"/>
            <person name="Wu L."/>
            <person name="Ma J."/>
        </authorList>
    </citation>
    <scope>NUCLEOTIDE SEQUENCE [LARGE SCALE GENOMIC DNA]</scope>
    <source>
        <strain evidence="10">CGMCC 4.7144</strain>
    </source>
</reference>
<dbReference type="EMBL" id="JBHSQS010000002">
    <property type="protein sequence ID" value="MFC5922236.1"/>
    <property type="molecule type" value="Genomic_DNA"/>
</dbReference>
<protein>
    <submittedName>
        <fullName evidence="9">MFS transporter</fullName>
    </submittedName>
</protein>
<feature type="transmembrane region" description="Helical" evidence="8">
    <location>
        <begin position="371"/>
        <end position="398"/>
    </location>
</feature>
<evidence type="ECO:0000256" key="7">
    <source>
        <dbReference type="SAM" id="MobiDB-lite"/>
    </source>
</evidence>
<evidence type="ECO:0000256" key="1">
    <source>
        <dbReference type="ARBA" id="ARBA00004651"/>
    </source>
</evidence>
<feature type="transmembrane region" description="Helical" evidence="8">
    <location>
        <begin position="220"/>
        <end position="247"/>
    </location>
</feature>
<evidence type="ECO:0000256" key="3">
    <source>
        <dbReference type="ARBA" id="ARBA00022475"/>
    </source>
</evidence>
<evidence type="ECO:0000256" key="2">
    <source>
        <dbReference type="ARBA" id="ARBA00022448"/>
    </source>
</evidence>
<name>A0ABW1GYJ3_9ACTN</name>
<evidence type="ECO:0000256" key="4">
    <source>
        <dbReference type="ARBA" id="ARBA00022692"/>
    </source>
</evidence>
<feature type="transmembrane region" description="Helical" evidence="8">
    <location>
        <begin position="26"/>
        <end position="48"/>
    </location>
</feature>
<keyword evidence="5 8" id="KW-1133">Transmembrane helix</keyword>
<accession>A0ABW1GYJ3</accession>
<keyword evidence="6 8" id="KW-0472">Membrane</keyword>
<keyword evidence="4 8" id="KW-0812">Transmembrane</keyword>
<feature type="transmembrane region" description="Helical" evidence="8">
    <location>
        <begin position="253"/>
        <end position="274"/>
    </location>
</feature>
<dbReference type="Pfam" id="PF07690">
    <property type="entry name" value="MFS_1"/>
    <property type="match status" value="1"/>
</dbReference>
<comment type="subcellular location">
    <subcellularLocation>
        <location evidence="1">Cell membrane</location>
        <topology evidence="1">Multi-pass membrane protein</topology>
    </subcellularLocation>
</comment>
<dbReference type="RefSeq" id="WP_377504722.1">
    <property type="nucleotide sequence ID" value="NZ_JBHSQS010000002.1"/>
</dbReference>
<evidence type="ECO:0000313" key="10">
    <source>
        <dbReference type="Proteomes" id="UP001596226"/>
    </source>
</evidence>
<dbReference type="Proteomes" id="UP001596226">
    <property type="component" value="Unassembled WGS sequence"/>
</dbReference>
<evidence type="ECO:0000256" key="8">
    <source>
        <dbReference type="SAM" id="Phobius"/>
    </source>
</evidence>
<feature type="transmembrane region" description="Helical" evidence="8">
    <location>
        <begin position="151"/>
        <end position="170"/>
    </location>
</feature>
<keyword evidence="2" id="KW-0813">Transport</keyword>
<dbReference type="Gene3D" id="1.20.1250.20">
    <property type="entry name" value="MFS general substrate transporter like domains"/>
    <property type="match status" value="1"/>
</dbReference>
<feature type="transmembrane region" description="Helical" evidence="8">
    <location>
        <begin position="295"/>
        <end position="326"/>
    </location>
</feature>
<feature type="region of interest" description="Disordered" evidence="7">
    <location>
        <begin position="408"/>
        <end position="431"/>
    </location>
</feature>
<feature type="transmembrane region" description="Helical" evidence="8">
    <location>
        <begin position="176"/>
        <end position="199"/>
    </location>
</feature>
<dbReference type="PANTHER" id="PTHR23517:SF2">
    <property type="entry name" value="MULTIDRUG RESISTANCE PROTEIN MDTH"/>
    <property type="match status" value="1"/>
</dbReference>
<dbReference type="InterPro" id="IPR011701">
    <property type="entry name" value="MFS"/>
</dbReference>
<feature type="transmembrane region" description="Helical" evidence="8">
    <location>
        <begin position="113"/>
        <end position="139"/>
    </location>
</feature>
<comment type="caution">
    <text evidence="9">The sequence shown here is derived from an EMBL/GenBank/DDBJ whole genome shotgun (WGS) entry which is preliminary data.</text>
</comment>
<dbReference type="PANTHER" id="PTHR23517">
    <property type="entry name" value="RESISTANCE PROTEIN MDTM, PUTATIVE-RELATED-RELATED"/>
    <property type="match status" value="1"/>
</dbReference>
<keyword evidence="3" id="KW-1003">Cell membrane</keyword>
<organism evidence="9 10">
    <name type="scientific">Micromonospora vulcania</name>
    <dbReference type="NCBI Taxonomy" id="1441873"/>
    <lineage>
        <taxon>Bacteria</taxon>
        <taxon>Bacillati</taxon>
        <taxon>Actinomycetota</taxon>
        <taxon>Actinomycetes</taxon>
        <taxon>Micromonosporales</taxon>
        <taxon>Micromonosporaceae</taxon>
        <taxon>Micromonospora</taxon>
    </lineage>
</organism>
<gene>
    <name evidence="9" type="ORF">ACFQGL_02625</name>
</gene>
<proteinExistence type="predicted"/>
<keyword evidence="10" id="KW-1185">Reference proteome</keyword>
<dbReference type="SUPFAM" id="SSF103473">
    <property type="entry name" value="MFS general substrate transporter"/>
    <property type="match status" value="1"/>
</dbReference>
<evidence type="ECO:0000256" key="6">
    <source>
        <dbReference type="ARBA" id="ARBA00023136"/>
    </source>
</evidence>